<dbReference type="Proteomes" id="UP000494365">
    <property type="component" value="Unassembled WGS sequence"/>
</dbReference>
<accession>A0A6S7BM17</accession>
<sequence length="51" mass="5438">MREAVDSVAEMRVAVELLAKEWPEEYPAGAVEWLIAASSSGAMSVATQSGR</sequence>
<protein>
    <submittedName>
        <fullName evidence="1">Uncharacterized protein</fullName>
    </submittedName>
</protein>
<organism evidence="1 2">
    <name type="scientific">Paraburkholderia ultramafica</name>
    <dbReference type="NCBI Taxonomy" id="1544867"/>
    <lineage>
        <taxon>Bacteria</taxon>
        <taxon>Pseudomonadati</taxon>
        <taxon>Pseudomonadota</taxon>
        <taxon>Betaproteobacteria</taxon>
        <taxon>Burkholderiales</taxon>
        <taxon>Burkholderiaceae</taxon>
        <taxon>Paraburkholderia</taxon>
    </lineage>
</organism>
<keyword evidence="2" id="KW-1185">Reference proteome</keyword>
<gene>
    <name evidence="1" type="ORF">LMG28614_05845</name>
</gene>
<dbReference type="AlphaFoldDB" id="A0A6S7BM17"/>
<proteinExistence type="predicted"/>
<evidence type="ECO:0000313" key="1">
    <source>
        <dbReference type="EMBL" id="CAB3803543.1"/>
    </source>
</evidence>
<dbReference type="EMBL" id="CADIKK010000035">
    <property type="protein sequence ID" value="CAB3803543.1"/>
    <property type="molecule type" value="Genomic_DNA"/>
</dbReference>
<dbReference type="RefSeq" id="WP_175152828.1">
    <property type="nucleotide sequence ID" value="NZ_CADIKK010000035.1"/>
</dbReference>
<reference evidence="1 2" key="1">
    <citation type="submission" date="2020-04" db="EMBL/GenBank/DDBJ databases">
        <authorList>
            <person name="De Canck E."/>
        </authorList>
    </citation>
    <scope>NUCLEOTIDE SEQUENCE [LARGE SCALE GENOMIC DNA]</scope>
    <source>
        <strain evidence="1 2">LMG 28614</strain>
    </source>
</reference>
<evidence type="ECO:0000313" key="2">
    <source>
        <dbReference type="Proteomes" id="UP000494365"/>
    </source>
</evidence>
<name>A0A6S7BM17_9BURK</name>